<evidence type="ECO:0000256" key="7">
    <source>
        <dbReference type="ARBA" id="ARBA00023133"/>
    </source>
</evidence>
<feature type="transmembrane region" description="Helical" evidence="10">
    <location>
        <begin position="101"/>
        <end position="121"/>
    </location>
</feature>
<dbReference type="CDD" id="cd13957">
    <property type="entry name" value="PT_UbiA_Cox10"/>
    <property type="match status" value="1"/>
</dbReference>
<dbReference type="InterPro" id="IPR030470">
    <property type="entry name" value="UbiA_prenylTrfase_CS"/>
</dbReference>
<accession>A0A1D2K4I8</accession>
<dbReference type="GO" id="GO:0048034">
    <property type="term" value="P:heme O biosynthetic process"/>
    <property type="evidence" value="ECO:0007669"/>
    <property type="project" value="UniProtKB-UniRule"/>
</dbReference>
<dbReference type="PANTHER" id="PTHR43448">
    <property type="entry name" value="PROTOHEME IX FARNESYLTRANSFERASE, MITOCHONDRIAL"/>
    <property type="match status" value="1"/>
</dbReference>
<reference evidence="11 13" key="1">
    <citation type="submission" date="2017-09" db="EMBL/GenBank/DDBJ databases">
        <title>Complete Genome Sequences of Two Strains of the Meat Spoilage Bacterium Brochothrix thermosphacta Isolated from Ground Chicken.</title>
        <authorList>
            <person name="Paoli G.C."/>
            <person name="Wijey C."/>
            <person name="Chen C.-Y."/>
            <person name="Nguyen L."/>
            <person name="Yan X."/>
            <person name="Irwin P.L."/>
        </authorList>
    </citation>
    <scope>NUCLEOTIDE SEQUENCE [LARGE SCALE GENOMIC DNA]</scope>
    <source>
        <strain evidence="11 13">BI</strain>
    </source>
</reference>
<dbReference type="GO" id="GO:0005886">
    <property type="term" value="C:plasma membrane"/>
    <property type="evidence" value="ECO:0007669"/>
    <property type="project" value="UniProtKB-SubCell"/>
</dbReference>
<dbReference type="AlphaFoldDB" id="A0A1D2K4I8"/>
<dbReference type="KEGG" id="bths:CNY62_02275"/>
<comment type="function">
    <text evidence="10">Converts heme B (protoheme IX) to heme O by substitution of the vinyl group on carbon 2 of heme B porphyrin ring with a hydroxyethyl farnesyl side group.</text>
</comment>
<comment type="similarity">
    <text evidence="10">Belongs to the UbiA prenyltransferase family. Protoheme IX farnesyltransferase subfamily.</text>
</comment>
<name>A0A1D2K4I8_BROTH</name>
<comment type="pathway">
    <text evidence="2 10">Porphyrin-containing compound metabolism; heme O biosynthesis; heme O from protoheme: step 1/1.</text>
</comment>
<keyword evidence="5 10" id="KW-0812">Transmembrane</keyword>
<organism evidence="11 13">
    <name type="scientific">Brochothrix thermosphacta</name>
    <name type="common">Microbacterium thermosphactum</name>
    <dbReference type="NCBI Taxonomy" id="2756"/>
    <lineage>
        <taxon>Bacteria</taxon>
        <taxon>Bacillati</taxon>
        <taxon>Bacillota</taxon>
        <taxon>Bacilli</taxon>
        <taxon>Bacillales</taxon>
        <taxon>Listeriaceae</taxon>
        <taxon>Brochothrix</taxon>
    </lineage>
</organism>
<sequence length="302" mass="33724">MMTEKTLDTNKTTAKLTIKDLTGLVKMGIVDSNTIAAFAGLWLAMHFTNTPFLENITTVIFLVVGVAAIIAGAGCWNNYFDRDIDGLMERTKDRPTITGRITPKTTLVAFIVLTILGEILLFMTTPLAGIFGLIGVFLYNVVYTMWAKRKLVSNTIIGSFSGAMPPLIGWFAITPTIQQPAIMLFLLMFCWQPAHFYAIAIRRKDDYAAAGIPMLPVVKGVERGRKSILLWVGFLTVLPFFMFDFGIVYVILATVLNVIWIVLGLRGYKTAEPYKWATLMFIYSLNYLVILFVAMMIIAPFV</sequence>
<keyword evidence="7 10" id="KW-0350">Heme biosynthesis</keyword>
<dbReference type="Gene3D" id="1.10.357.140">
    <property type="entry name" value="UbiA prenyltransferase"/>
    <property type="match status" value="1"/>
</dbReference>
<reference evidence="12" key="2">
    <citation type="submission" date="2018-04" db="EMBL/GenBank/DDBJ databases">
        <authorList>
            <person name="Go L.Y."/>
            <person name="Mitchell J.A."/>
        </authorList>
    </citation>
    <scope>NUCLEOTIDE SEQUENCE</scope>
    <source>
        <strain evidence="12">BSAS1 3</strain>
    </source>
</reference>
<dbReference type="NCBIfam" id="TIGR01473">
    <property type="entry name" value="cyoE_ctaB"/>
    <property type="match status" value="1"/>
</dbReference>
<feature type="transmembrane region" description="Helical" evidence="10">
    <location>
        <begin position="127"/>
        <end position="146"/>
    </location>
</feature>
<feature type="transmembrane region" description="Helical" evidence="10">
    <location>
        <begin position="21"/>
        <end position="44"/>
    </location>
</feature>
<dbReference type="EMBL" id="CP023483">
    <property type="protein sequence ID" value="ATF25310.1"/>
    <property type="molecule type" value="Genomic_DNA"/>
</dbReference>
<dbReference type="OrthoDB" id="9814417at2"/>
<dbReference type="Pfam" id="PF01040">
    <property type="entry name" value="UbiA"/>
    <property type="match status" value="1"/>
</dbReference>
<evidence type="ECO:0000256" key="2">
    <source>
        <dbReference type="ARBA" id="ARBA00004919"/>
    </source>
</evidence>
<comment type="catalytic activity">
    <reaction evidence="9 10">
        <text>heme b + (2E,6E)-farnesyl diphosphate + H2O = Fe(II)-heme o + diphosphate</text>
        <dbReference type="Rhea" id="RHEA:28070"/>
        <dbReference type="ChEBI" id="CHEBI:15377"/>
        <dbReference type="ChEBI" id="CHEBI:33019"/>
        <dbReference type="ChEBI" id="CHEBI:60344"/>
        <dbReference type="ChEBI" id="CHEBI:60530"/>
        <dbReference type="ChEBI" id="CHEBI:175763"/>
        <dbReference type="EC" id="2.5.1.141"/>
    </reaction>
</comment>
<evidence type="ECO:0000256" key="8">
    <source>
        <dbReference type="ARBA" id="ARBA00023136"/>
    </source>
</evidence>
<dbReference type="Proteomes" id="UP000270190">
    <property type="component" value="Unassembled WGS sequence"/>
</dbReference>
<keyword evidence="13" id="KW-1185">Reference proteome</keyword>
<evidence type="ECO:0000256" key="3">
    <source>
        <dbReference type="ARBA" id="ARBA00022475"/>
    </source>
</evidence>
<dbReference type="PANTHER" id="PTHR43448:SF2">
    <property type="entry name" value="PROTOHEME IX FARNESYLTRANSFERASE, MITOCHONDRIAL"/>
    <property type="match status" value="1"/>
</dbReference>
<evidence type="ECO:0000313" key="11">
    <source>
        <dbReference type="EMBL" id="ATF25310.1"/>
    </source>
</evidence>
<comment type="subcellular location">
    <subcellularLocation>
        <location evidence="1 10">Cell membrane</location>
        <topology evidence="1 10">Multi-pass membrane protein</topology>
    </subcellularLocation>
</comment>
<feature type="transmembrane region" description="Helical" evidence="10">
    <location>
        <begin position="280"/>
        <end position="301"/>
    </location>
</feature>
<evidence type="ECO:0000256" key="10">
    <source>
        <dbReference type="HAMAP-Rule" id="MF_00154"/>
    </source>
</evidence>
<dbReference type="InterPro" id="IPR006369">
    <property type="entry name" value="Protohaem_IX_farnesylTrfase"/>
</dbReference>
<feature type="transmembrane region" description="Helical" evidence="10">
    <location>
        <begin position="249"/>
        <end position="268"/>
    </location>
</feature>
<evidence type="ECO:0000313" key="13">
    <source>
        <dbReference type="Proteomes" id="UP000243591"/>
    </source>
</evidence>
<feature type="transmembrane region" description="Helical" evidence="10">
    <location>
        <begin position="151"/>
        <end position="173"/>
    </location>
</feature>
<evidence type="ECO:0000313" key="12">
    <source>
        <dbReference type="EMBL" id="SPP28766.1"/>
    </source>
</evidence>
<dbReference type="Proteomes" id="UP000243591">
    <property type="component" value="Chromosome"/>
</dbReference>
<comment type="subunit">
    <text evidence="10">Interacts with CtaA.</text>
</comment>
<evidence type="ECO:0000256" key="4">
    <source>
        <dbReference type="ARBA" id="ARBA00022679"/>
    </source>
</evidence>
<evidence type="ECO:0000256" key="9">
    <source>
        <dbReference type="ARBA" id="ARBA00047690"/>
    </source>
</evidence>
<proteinExistence type="inferred from homology"/>
<dbReference type="InterPro" id="IPR044878">
    <property type="entry name" value="UbiA_sf"/>
</dbReference>
<dbReference type="InterPro" id="IPR000537">
    <property type="entry name" value="UbiA_prenyltransferase"/>
</dbReference>
<keyword evidence="6 10" id="KW-1133">Transmembrane helix</keyword>
<dbReference type="STRING" id="2756.BFR44_01305"/>
<feature type="transmembrane region" description="Helical" evidence="10">
    <location>
        <begin position="56"/>
        <end position="80"/>
    </location>
</feature>
<feature type="transmembrane region" description="Helical" evidence="10">
    <location>
        <begin position="179"/>
        <end position="200"/>
    </location>
</feature>
<keyword evidence="3 10" id="KW-1003">Cell membrane</keyword>
<reference evidence="14" key="3">
    <citation type="submission" date="2018-04" db="EMBL/GenBank/DDBJ databases">
        <authorList>
            <person name="Illikoud N."/>
        </authorList>
    </citation>
    <scope>NUCLEOTIDE SEQUENCE [LARGE SCALE GENOMIC DNA]</scope>
</reference>
<evidence type="ECO:0000256" key="1">
    <source>
        <dbReference type="ARBA" id="ARBA00004651"/>
    </source>
</evidence>
<evidence type="ECO:0000256" key="5">
    <source>
        <dbReference type="ARBA" id="ARBA00022692"/>
    </source>
</evidence>
<evidence type="ECO:0000256" key="6">
    <source>
        <dbReference type="ARBA" id="ARBA00022989"/>
    </source>
</evidence>
<dbReference type="EMBL" id="OUNC01000023">
    <property type="protein sequence ID" value="SPP28766.1"/>
    <property type="molecule type" value="Genomic_DNA"/>
</dbReference>
<gene>
    <name evidence="10 12" type="primary">ctaB</name>
    <name evidence="12" type="ORF">BTBSAS_30084</name>
    <name evidence="11" type="ORF">CNY62_02275</name>
</gene>
<dbReference type="UniPathway" id="UPA00834">
    <property type="reaction ID" value="UER00712"/>
</dbReference>
<keyword evidence="8 10" id="KW-0472">Membrane</keyword>
<dbReference type="GO" id="GO:0008495">
    <property type="term" value="F:protoheme IX farnesyltransferase activity"/>
    <property type="evidence" value="ECO:0007669"/>
    <property type="project" value="UniProtKB-UniRule"/>
</dbReference>
<dbReference type="EC" id="2.5.1.141" evidence="10"/>
<protein>
    <recommendedName>
        <fullName evidence="10">Protoheme IX farnesyltransferase</fullName>
        <ecNumber evidence="10">2.5.1.141</ecNumber>
    </recommendedName>
    <alternativeName>
        <fullName evidence="10">Heme B farnesyltransferase</fullName>
    </alternativeName>
    <alternativeName>
        <fullName evidence="10">Heme O synthase</fullName>
    </alternativeName>
</protein>
<dbReference type="PROSITE" id="PS00943">
    <property type="entry name" value="UBIA"/>
    <property type="match status" value="1"/>
</dbReference>
<evidence type="ECO:0000313" key="14">
    <source>
        <dbReference type="Proteomes" id="UP000270190"/>
    </source>
</evidence>
<dbReference type="FunFam" id="1.10.357.140:FF:000001">
    <property type="entry name" value="Protoheme IX farnesyltransferase"/>
    <property type="match status" value="1"/>
</dbReference>
<dbReference type="HAMAP" id="MF_00154">
    <property type="entry name" value="CyoE_CtaB"/>
    <property type="match status" value="1"/>
</dbReference>
<keyword evidence="4 10" id="KW-0808">Transferase</keyword>
<comment type="miscellaneous">
    <text evidence="10">Carbon 2 of the heme B porphyrin ring is defined according to the Fischer nomenclature.</text>
</comment>